<gene>
    <name evidence="1" type="ORF">AAY24_07715</name>
</gene>
<dbReference type="AlphaFoldDB" id="A0A0F7K024"/>
<sequence>MATDKQMTLQISTRQIDQYCAEICAGSANTSRKHSALIALEGFIVRHTTTDKYSELFNQVVDTIQRYAEQTRAELLSEYADKLLIALADRDRTGLAMIHQSVSRNGFDQLLDQALPKLPRNQQPGLKQWSDRWLLDAESKARLASGYPDAFNFKDAGVPIDEYRAMTELKRKLTRL</sequence>
<proteinExistence type="predicted"/>
<evidence type="ECO:0000313" key="1">
    <source>
        <dbReference type="EMBL" id="AKH20253.1"/>
    </source>
</evidence>
<dbReference type="Proteomes" id="UP000034410">
    <property type="component" value="Chromosome"/>
</dbReference>
<dbReference type="OrthoDB" id="7059930at2"/>
<name>A0A0F7K024_9GAMM</name>
<accession>A0A0F7K024</accession>
<evidence type="ECO:0000313" key="2">
    <source>
        <dbReference type="Proteomes" id="UP000034410"/>
    </source>
</evidence>
<dbReference type="KEGG" id="seds:AAY24_07715"/>
<reference evidence="1 2" key="1">
    <citation type="journal article" date="2015" name="Genome Announc.">
        <title>Complete Genome Sequence of Sedimenticola thiotaurini Strain SIP-G1, a Polyphosphate- and Polyhydroxyalkanoate-Accumulating Sulfur-Oxidizing Gammaproteobacterium Isolated from Salt Marsh Sediments.</title>
        <authorList>
            <person name="Flood B.E."/>
            <person name="Jones D.S."/>
            <person name="Bailey J.V."/>
        </authorList>
    </citation>
    <scope>NUCLEOTIDE SEQUENCE [LARGE SCALE GENOMIC DNA]</scope>
    <source>
        <strain evidence="1 2">SIP-G1</strain>
    </source>
</reference>
<dbReference type="RefSeq" id="WP_046859188.1">
    <property type="nucleotide sequence ID" value="NZ_CP011412.1"/>
</dbReference>
<protein>
    <submittedName>
        <fullName evidence="1">Uncharacterized protein</fullName>
    </submittedName>
</protein>
<keyword evidence="2" id="KW-1185">Reference proteome</keyword>
<organism evidence="1 2">
    <name type="scientific">Sedimenticola thiotaurini</name>
    <dbReference type="NCBI Taxonomy" id="1543721"/>
    <lineage>
        <taxon>Bacteria</taxon>
        <taxon>Pseudomonadati</taxon>
        <taxon>Pseudomonadota</taxon>
        <taxon>Gammaproteobacteria</taxon>
        <taxon>Chromatiales</taxon>
        <taxon>Sedimenticolaceae</taxon>
        <taxon>Sedimenticola</taxon>
    </lineage>
</organism>
<dbReference type="EMBL" id="CP011412">
    <property type="protein sequence ID" value="AKH20253.1"/>
    <property type="molecule type" value="Genomic_DNA"/>
</dbReference>